<sequence>MNTILFDKNTQKKVVLVGYLSTLPEGQYTIHKLSAALNFSYDATLLLVNGVHRDFKELGYGAFLSPQNKILWEPKNYNPNNYLQLLVHHSMPYQFLLSTLIEPKLTTDQFCKKHQISRATLARRLTKFGSYVRKFGVRMNLSKMTLIGSEVRIRMLYFCFLWTGKFGLDLITTYENPENEKLFLEKLNNEWLDHIVFKEKWMVLTISRIRYLQGHLIEDDLLDDLVFPEALWEIQDVAEDYIEDKNTLVREVRFVGYMLLYVPHFVNHPDKRLSVISYYYQKLQFKGDPLATATDYLSKEINNKILRQQLSIEEEQLMRANIFSALLNLSILHGTTPIFHQMSARMDYEHPDYQYIKEIISDILPAIEEKPELKWLVDCHDDFVDDLGEIVYLFLMDEKVTEKLKVALVPSPNFVMVNYLIMFLKHLDFVEIYYHQPNNFIADCYLTTFSDLLEPEEKPYFIVPIEASKEYQSELFDKLWKLYLQKIHYERPADENLIEEIEK</sequence>
<accession>A0ABS6TGQ0</accession>
<dbReference type="Proteomes" id="UP000774130">
    <property type="component" value="Unassembled WGS sequence"/>
</dbReference>
<protein>
    <submittedName>
        <fullName evidence="2">Helix-turn-helix domain-containing protein</fullName>
    </submittedName>
</protein>
<dbReference type="EMBL" id="JAHUZB010000008">
    <property type="protein sequence ID" value="MBV7392131.1"/>
    <property type="molecule type" value="Genomic_DNA"/>
</dbReference>
<name>A0ABS6TGQ0_9ENTE</name>
<gene>
    <name evidence="2" type="ORF">KUA55_15720</name>
</gene>
<dbReference type="InterPro" id="IPR007737">
    <property type="entry name" value="Mga_HTH"/>
</dbReference>
<evidence type="ECO:0000313" key="3">
    <source>
        <dbReference type="Proteomes" id="UP000774130"/>
    </source>
</evidence>
<reference evidence="2 3" key="1">
    <citation type="submission" date="2021-06" db="EMBL/GenBank/DDBJ databases">
        <title>Enterococcus alishanensis sp. nov., a novel lactic acid bacterium isolated from fresh coffee beans.</title>
        <authorList>
            <person name="Chen Y.-S."/>
        </authorList>
    </citation>
    <scope>NUCLEOTIDE SEQUENCE [LARGE SCALE GENOMIC DNA]</scope>
    <source>
        <strain evidence="2 3">ALS3</strain>
    </source>
</reference>
<comment type="caution">
    <text evidence="2">The sequence shown here is derived from an EMBL/GenBank/DDBJ whole genome shotgun (WGS) entry which is preliminary data.</text>
</comment>
<evidence type="ECO:0000259" key="1">
    <source>
        <dbReference type="Pfam" id="PF05043"/>
    </source>
</evidence>
<evidence type="ECO:0000313" key="2">
    <source>
        <dbReference type="EMBL" id="MBV7392131.1"/>
    </source>
</evidence>
<keyword evidence="3" id="KW-1185">Reference proteome</keyword>
<dbReference type="RefSeq" id="WP_218327346.1">
    <property type="nucleotide sequence ID" value="NZ_JAHUZB010000008.1"/>
</dbReference>
<dbReference type="Pfam" id="PF05043">
    <property type="entry name" value="Mga"/>
    <property type="match status" value="1"/>
</dbReference>
<proteinExistence type="predicted"/>
<feature type="domain" description="Mga helix-turn-helix" evidence="1">
    <location>
        <begin position="80"/>
        <end position="160"/>
    </location>
</feature>
<organism evidence="2 3">
    <name type="scientific">Enterococcus alishanensis</name>
    <dbReference type="NCBI Taxonomy" id="1303817"/>
    <lineage>
        <taxon>Bacteria</taxon>
        <taxon>Bacillati</taxon>
        <taxon>Bacillota</taxon>
        <taxon>Bacilli</taxon>
        <taxon>Lactobacillales</taxon>
        <taxon>Enterococcaceae</taxon>
        <taxon>Enterococcus</taxon>
    </lineage>
</organism>